<dbReference type="InterPro" id="IPR011009">
    <property type="entry name" value="Kinase-like_dom_sf"/>
</dbReference>
<dbReference type="Pfam" id="PF13095">
    <property type="entry name" value="FTA2"/>
    <property type="match status" value="1"/>
</dbReference>
<dbReference type="Proteomes" id="UP000544331">
    <property type="component" value="Unassembled WGS sequence"/>
</dbReference>
<evidence type="ECO:0008006" key="4">
    <source>
        <dbReference type="Google" id="ProtNLM"/>
    </source>
</evidence>
<evidence type="ECO:0000313" key="3">
    <source>
        <dbReference type="Proteomes" id="UP000544331"/>
    </source>
</evidence>
<name>A0A8H5Z775_9HYPO</name>
<dbReference type="AlphaFoldDB" id="A0A8H5Z775"/>
<feature type="compositionally biased region" description="Basic residues" evidence="1">
    <location>
        <begin position="388"/>
        <end position="397"/>
    </location>
</feature>
<proteinExistence type="predicted"/>
<dbReference type="InterPro" id="IPR025213">
    <property type="entry name" value="Sim4_Fta2"/>
</dbReference>
<feature type="compositionally biased region" description="Basic and acidic residues" evidence="1">
    <location>
        <begin position="370"/>
        <end position="382"/>
    </location>
</feature>
<comment type="caution">
    <text evidence="2">The sequence shown here is derived from an EMBL/GenBank/DDBJ whole genome shotgun (WGS) entry which is preliminary data.</text>
</comment>
<feature type="region of interest" description="Disordered" evidence="1">
    <location>
        <begin position="358"/>
        <end position="448"/>
    </location>
</feature>
<keyword evidence="3" id="KW-1185">Reference proteome</keyword>
<evidence type="ECO:0000256" key="1">
    <source>
        <dbReference type="SAM" id="MobiDB-lite"/>
    </source>
</evidence>
<organism evidence="2 3">
    <name type="scientific">Fusarium mundagurra</name>
    <dbReference type="NCBI Taxonomy" id="1567541"/>
    <lineage>
        <taxon>Eukaryota</taxon>
        <taxon>Fungi</taxon>
        <taxon>Dikarya</taxon>
        <taxon>Ascomycota</taxon>
        <taxon>Pezizomycotina</taxon>
        <taxon>Sordariomycetes</taxon>
        <taxon>Hypocreomycetidae</taxon>
        <taxon>Hypocreales</taxon>
        <taxon>Nectriaceae</taxon>
        <taxon>Fusarium</taxon>
        <taxon>Fusarium fujikuroi species complex</taxon>
    </lineage>
</organism>
<feature type="compositionally biased region" description="Basic and acidic residues" evidence="1">
    <location>
        <begin position="430"/>
        <end position="440"/>
    </location>
</feature>
<sequence length="672" mass="75710">MPTLKPLPDCEGPKLECFTDDLSKHDFKFLEYLGDGCHSAVLKAEIDGKLYVVKFFFPTGVDEPNFEMIPIDSYYVGRWEKVRLNASEKMPQHVVDSLRLHATSFNNECRAYGRLKELGREHLAVKAHGYLRLTFAQFDEYLRAVLGDSHPQNEEYTQDVLEMSEDDLHRPIMAIVKDWIPDHRKLTGGHLREAEQRQINHLPRMLRNLRQLHKCGIVVRDLKSQQYYEGHLGDFSHAWTIPHIFGPEGGNRPPWAFASMAAWDLKCFHLMAESMNEEADMAEPPLKRCTSIISRSEERCESLRPRPSRQRPFLPMLAYDCSEPGDMDYYPPFDPALFNWRAIQKRATKNSVVHIPEKPAAGVSMKRKSPAAEEARPVEKGPELPASHAKRAGRPKRPCVIARAPSSPAREDDRGPSPAQSNTPRIPTVAEERPSPREPNTDIPPYLTDFESFAPAQSHSDILTQTDINASCACLSILYLLLNRLGVRTELIVPDDLATLRNTFERATDVLECSKCPLRFSSVLQNAGILGILCVCIAESYVRLIKTIDAKAIEATGKGEKLKVALNPLGQSLTAGDAVLVPIEVSPEQWKSLMYNVVKSEIFGIENHRDKSFVAFIERLEERQTRWHTLPTAPDCPPTYQSACSSSDELPLCLTITKAARKVLDPIASTLE</sequence>
<dbReference type="EMBL" id="JAAOAN010000034">
    <property type="protein sequence ID" value="KAF5724366.1"/>
    <property type="molecule type" value="Genomic_DNA"/>
</dbReference>
<dbReference type="OrthoDB" id="3432781at2759"/>
<dbReference type="SUPFAM" id="SSF56112">
    <property type="entry name" value="Protein kinase-like (PK-like)"/>
    <property type="match status" value="1"/>
</dbReference>
<gene>
    <name evidence="2" type="ORF">FMUND_822</name>
</gene>
<evidence type="ECO:0000313" key="2">
    <source>
        <dbReference type="EMBL" id="KAF5724366.1"/>
    </source>
</evidence>
<protein>
    <recommendedName>
        <fullName evidence="4">Protein kinase domain-containing protein</fullName>
    </recommendedName>
</protein>
<accession>A0A8H5Z775</accession>
<reference evidence="2 3" key="1">
    <citation type="submission" date="2020-05" db="EMBL/GenBank/DDBJ databases">
        <title>Identification and distribution of gene clusters putatively required for synthesis of sphingolipid metabolism inhibitors in phylogenetically diverse species of the filamentous fungus Fusarium.</title>
        <authorList>
            <person name="Kim H.-S."/>
            <person name="Busman M."/>
            <person name="Brown D.W."/>
            <person name="Divon H."/>
            <person name="Uhlig S."/>
            <person name="Proctor R.H."/>
        </authorList>
    </citation>
    <scope>NUCLEOTIDE SEQUENCE [LARGE SCALE GENOMIC DNA]</scope>
    <source>
        <strain evidence="2 3">NRRL 66235</strain>
    </source>
</reference>